<dbReference type="GO" id="GO:0016757">
    <property type="term" value="F:glycosyltransferase activity"/>
    <property type="evidence" value="ECO:0007669"/>
    <property type="project" value="UniProtKB-KW"/>
</dbReference>
<evidence type="ECO:0000313" key="6">
    <source>
        <dbReference type="Proteomes" id="UP000515808"/>
    </source>
</evidence>
<name>A0A7G9LBC4_9FLAO</name>
<dbReference type="PANTHER" id="PTHR12526:SF629">
    <property type="entry name" value="TEICHURONIC ACID BIOSYNTHESIS GLYCOSYLTRANSFERASE TUAH-RELATED"/>
    <property type="match status" value="1"/>
</dbReference>
<gene>
    <name evidence="5" type="ORF">H9W90_02030</name>
</gene>
<dbReference type="KEGG" id="ppec:H9W90_02030"/>
<evidence type="ECO:0000256" key="1">
    <source>
        <dbReference type="ARBA" id="ARBA00022676"/>
    </source>
</evidence>
<organism evidence="5 6">
    <name type="scientific">Polaribacter pectinis</name>
    <dbReference type="NCBI Taxonomy" id="2738844"/>
    <lineage>
        <taxon>Bacteria</taxon>
        <taxon>Pseudomonadati</taxon>
        <taxon>Bacteroidota</taxon>
        <taxon>Flavobacteriia</taxon>
        <taxon>Flavobacteriales</taxon>
        <taxon>Flavobacteriaceae</taxon>
    </lineage>
</organism>
<dbReference type="EMBL" id="CP060695">
    <property type="protein sequence ID" value="QNM85923.1"/>
    <property type="molecule type" value="Genomic_DNA"/>
</dbReference>
<dbReference type="SUPFAM" id="SSF53756">
    <property type="entry name" value="UDP-Glycosyltransferase/glycogen phosphorylase"/>
    <property type="match status" value="1"/>
</dbReference>
<proteinExistence type="predicted"/>
<feature type="domain" description="Glycosyl transferase family 1" evidence="3">
    <location>
        <begin position="217"/>
        <end position="377"/>
    </location>
</feature>
<protein>
    <submittedName>
        <fullName evidence="5">Glycosyltransferase</fullName>
    </submittedName>
</protein>
<dbReference type="Pfam" id="PF13439">
    <property type="entry name" value="Glyco_transf_4"/>
    <property type="match status" value="1"/>
</dbReference>
<evidence type="ECO:0000313" key="5">
    <source>
        <dbReference type="EMBL" id="QNM85923.1"/>
    </source>
</evidence>
<dbReference type="Proteomes" id="UP000515808">
    <property type="component" value="Chromosome"/>
</dbReference>
<evidence type="ECO:0000256" key="2">
    <source>
        <dbReference type="ARBA" id="ARBA00022679"/>
    </source>
</evidence>
<evidence type="ECO:0000259" key="4">
    <source>
        <dbReference type="Pfam" id="PF13439"/>
    </source>
</evidence>
<dbReference type="AlphaFoldDB" id="A0A7G9LBC4"/>
<keyword evidence="1" id="KW-0328">Glycosyltransferase</keyword>
<reference evidence="5 6" key="1">
    <citation type="submission" date="2020-08" db="EMBL/GenBank/DDBJ databases">
        <title>Polaribacter sp. L12M9 isolated from gut of the Korean scallop.</title>
        <authorList>
            <person name="Jeong Y.S."/>
        </authorList>
    </citation>
    <scope>NUCLEOTIDE SEQUENCE [LARGE SCALE GENOMIC DNA]</scope>
    <source>
        <strain evidence="5 6">L12M9</strain>
    </source>
</reference>
<evidence type="ECO:0000259" key="3">
    <source>
        <dbReference type="Pfam" id="PF00534"/>
    </source>
</evidence>
<keyword evidence="2 5" id="KW-0808">Transferase</keyword>
<dbReference type="Pfam" id="PF00534">
    <property type="entry name" value="Glycos_transf_1"/>
    <property type="match status" value="1"/>
</dbReference>
<dbReference type="Gene3D" id="3.40.50.2000">
    <property type="entry name" value="Glycogen Phosphorylase B"/>
    <property type="match status" value="2"/>
</dbReference>
<sequence>MQQDKHKKHTVLMLLDGFYPADIRVRKEAESLAEKHSVFVLCCRNNDEKQQETINNVRVLRKIHYKSFAEKGIIDIRIAINFIHPKFYKILPEIITENKIDVLHVHDLPLAKTGLKMAKKYNLKSVLDLHENYAAALLTWFSWRKSPIVRLKNKLFFSYNRWQKYENKIIKKYNQIIAVVEEMKSRIVLDTSIKFNKITVITNSEKKDFAANFSTEQKTFFKDYEDKFIISYVGGFGPHRGLQTAIEGMQEISKEIPNSVLALIGPANKDVKEYLENLIDKFNVRENVIIYGSQPFEKVVEIMKSSSINIIPHISNLHTESTIPHKLFQILLSKKPILVSDCAPLKRIIETHKIGSFFKAGNADSFAEEVVNIHNNYQLATIKATKGFDVAFNGDLNWEHTAKKLLHLYDNL</sequence>
<feature type="domain" description="Glycosyltransferase subfamily 4-like N-terminal" evidence="4">
    <location>
        <begin position="27"/>
        <end position="203"/>
    </location>
</feature>
<accession>A0A7G9LBC4</accession>
<dbReference type="InterPro" id="IPR028098">
    <property type="entry name" value="Glyco_trans_4-like_N"/>
</dbReference>
<dbReference type="RefSeq" id="WP_187482817.1">
    <property type="nucleotide sequence ID" value="NZ_CP060695.1"/>
</dbReference>
<dbReference type="PANTHER" id="PTHR12526">
    <property type="entry name" value="GLYCOSYLTRANSFERASE"/>
    <property type="match status" value="1"/>
</dbReference>
<keyword evidence="6" id="KW-1185">Reference proteome</keyword>
<dbReference type="InterPro" id="IPR001296">
    <property type="entry name" value="Glyco_trans_1"/>
</dbReference>